<name>A0ABV2ELF6_9CAUL</name>
<keyword evidence="3" id="KW-1185">Reference proteome</keyword>
<dbReference type="Gene3D" id="2.40.50.320">
    <property type="entry name" value="Copper binding periplasmic protein CusF"/>
    <property type="match status" value="1"/>
</dbReference>
<dbReference type="RefSeq" id="WP_354297817.1">
    <property type="nucleotide sequence ID" value="NZ_JBEPLU010000002.1"/>
</dbReference>
<keyword evidence="1" id="KW-0732">Signal</keyword>
<evidence type="ECO:0000313" key="3">
    <source>
        <dbReference type="Proteomes" id="UP001549110"/>
    </source>
</evidence>
<evidence type="ECO:0000313" key="2">
    <source>
        <dbReference type="EMBL" id="MET3527522.1"/>
    </source>
</evidence>
<proteinExistence type="predicted"/>
<organism evidence="2 3">
    <name type="scientific">Phenylobacterium koreense</name>
    <dbReference type="NCBI Taxonomy" id="266125"/>
    <lineage>
        <taxon>Bacteria</taxon>
        <taxon>Pseudomonadati</taxon>
        <taxon>Pseudomonadota</taxon>
        <taxon>Alphaproteobacteria</taxon>
        <taxon>Caulobacterales</taxon>
        <taxon>Caulobacteraceae</taxon>
        <taxon>Phenylobacterium</taxon>
    </lineage>
</organism>
<dbReference type="InterPro" id="IPR042230">
    <property type="entry name" value="CusF_sf"/>
</dbReference>
<dbReference type="Pfam" id="PF11604">
    <property type="entry name" value="CusF_Ec"/>
    <property type="match status" value="1"/>
</dbReference>
<dbReference type="EMBL" id="JBEPLU010000002">
    <property type="protein sequence ID" value="MET3527522.1"/>
    <property type="molecule type" value="Genomic_DNA"/>
</dbReference>
<feature type="signal peptide" evidence="1">
    <location>
        <begin position="1"/>
        <end position="20"/>
    </location>
</feature>
<dbReference type="InterPro" id="IPR021647">
    <property type="entry name" value="CusF_Ec"/>
</dbReference>
<feature type="chain" id="PRO_5047182977" evidence="1">
    <location>
        <begin position="21"/>
        <end position="108"/>
    </location>
</feature>
<evidence type="ECO:0000256" key="1">
    <source>
        <dbReference type="SAM" id="SignalP"/>
    </source>
</evidence>
<sequence>MKTPTLCLIAVALMATPAAAQHAGHGDHAAAPAPAAVASAEGTGVVKKVDTGAGTVTIDHDPIRALNWPAMTMAFKVPDKAVLDQMKEGAKVRFLLSGGQTIVAVRPQ</sequence>
<protein>
    <submittedName>
        <fullName evidence="2">Cu(I)/Ag(I) efflux system protein CusF</fullName>
    </submittedName>
</protein>
<comment type="caution">
    <text evidence="2">The sequence shown here is derived from an EMBL/GenBank/DDBJ whole genome shotgun (WGS) entry which is preliminary data.</text>
</comment>
<accession>A0ABV2ELF6</accession>
<reference evidence="2 3" key="1">
    <citation type="submission" date="2024-06" db="EMBL/GenBank/DDBJ databases">
        <title>Genomic Encyclopedia of Type Strains, Phase IV (KMG-IV): sequencing the most valuable type-strain genomes for metagenomic binning, comparative biology and taxonomic classification.</title>
        <authorList>
            <person name="Goeker M."/>
        </authorList>
    </citation>
    <scope>NUCLEOTIDE SEQUENCE [LARGE SCALE GENOMIC DNA]</scope>
    <source>
        <strain evidence="2 3">DSM 17809</strain>
    </source>
</reference>
<dbReference type="Proteomes" id="UP001549110">
    <property type="component" value="Unassembled WGS sequence"/>
</dbReference>
<gene>
    <name evidence="2" type="ORF">ABID41_002640</name>
</gene>